<protein>
    <recommendedName>
        <fullName evidence="5">RidA family protein</fullName>
    </recommendedName>
</protein>
<feature type="compositionally biased region" description="Pro residues" evidence="2">
    <location>
        <begin position="10"/>
        <end position="20"/>
    </location>
</feature>
<dbReference type="SUPFAM" id="SSF55298">
    <property type="entry name" value="YjgF-like"/>
    <property type="match status" value="1"/>
</dbReference>
<evidence type="ECO:0000256" key="2">
    <source>
        <dbReference type="SAM" id="MobiDB-lite"/>
    </source>
</evidence>
<gene>
    <name evidence="3" type="ORF">GCM10009717_28080</name>
</gene>
<evidence type="ECO:0000313" key="3">
    <source>
        <dbReference type="EMBL" id="GAA1959840.1"/>
    </source>
</evidence>
<dbReference type="InterPro" id="IPR006175">
    <property type="entry name" value="YjgF/YER057c/UK114"/>
</dbReference>
<keyword evidence="4" id="KW-1185">Reference proteome</keyword>
<dbReference type="InterPro" id="IPR035959">
    <property type="entry name" value="RutC-like_sf"/>
</dbReference>
<dbReference type="PANTHER" id="PTHR11803">
    <property type="entry name" value="2-IMINOBUTANOATE/2-IMINOPROPANOATE DEAMINASE RIDA"/>
    <property type="match status" value="1"/>
</dbReference>
<comment type="caution">
    <text evidence="3">The sequence shown here is derived from an EMBL/GenBank/DDBJ whole genome shotgun (WGS) entry which is preliminary data.</text>
</comment>
<dbReference type="EMBL" id="BAAAMK010000005">
    <property type="protein sequence ID" value="GAA1959840.1"/>
    <property type="molecule type" value="Genomic_DNA"/>
</dbReference>
<sequence length="157" mass="16772">MSGQQVPEQGPVPVPESVPVPAPRKQVIVPEGVYPPTAAFSQAIRVPAGDLLFVSGIIGMRPDGTMPESSREQIELAFENLVAVLRAADAAPDDVVKVNVFIGEAFELVRDDLREIRARHFTRDFPVSTLVQVAGFASPAYRFEIEAIAALPPAGAA</sequence>
<dbReference type="RefSeq" id="WP_157416521.1">
    <property type="nucleotide sequence ID" value="NZ_BAAAMK010000005.1"/>
</dbReference>
<dbReference type="Proteomes" id="UP001499954">
    <property type="component" value="Unassembled WGS sequence"/>
</dbReference>
<proteinExistence type="inferred from homology"/>
<name>A0ABN2QXB3_9MICO</name>
<accession>A0ABN2QXB3</accession>
<organism evidence="3 4">
    <name type="scientific">Agromyces allii</name>
    <dbReference type="NCBI Taxonomy" id="393607"/>
    <lineage>
        <taxon>Bacteria</taxon>
        <taxon>Bacillati</taxon>
        <taxon>Actinomycetota</taxon>
        <taxon>Actinomycetes</taxon>
        <taxon>Micrococcales</taxon>
        <taxon>Microbacteriaceae</taxon>
        <taxon>Agromyces</taxon>
    </lineage>
</organism>
<dbReference type="PANTHER" id="PTHR11803:SF58">
    <property type="entry name" value="PROTEIN HMF1-RELATED"/>
    <property type="match status" value="1"/>
</dbReference>
<feature type="region of interest" description="Disordered" evidence="2">
    <location>
        <begin position="1"/>
        <end position="20"/>
    </location>
</feature>
<evidence type="ECO:0000256" key="1">
    <source>
        <dbReference type="ARBA" id="ARBA00010552"/>
    </source>
</evidence>
<reference evidence="3 4" key="1">
    <citation type="journal article" date="2019" name="Int. J. Syst. Evol. Microbiol.">
        <title>The Global Catalogue of Microorganisms (GCM) 10K type strain sequencing project: providing services to taxonomists for standard genome sequencing and annotation.</title>
        <authorList>
            <consortium name="The Broad Institute Genomics Platform"/>
            <consortium name="The Broad Institute Genome Sequencing Center for Infectious Disease"/>
            <person name="Wu L."/>
            <person name="Ma J."/>
        </authorList>
    </citation>
    <scope>NUCLEOTIDE SEQUENCE [LARGE SCALE GENOMIC DNA]</scope>
    <source>
        <strain evidence="3 4">JCM 13584</strain>
    </source>
</reference>
<comment type="similarity">
    <text evidence="1">Belongs to the RutC family.</text>
</comment>
<dbReference type="Pfam" id="PF01042">
    <property type="entry name" value="Ribonuc_L-PSP"/>
    <property type="match status" value="1"/>
</dbReference>
<evidence type="ECO:0000313" key="4">
    <source>
        <dbReference type="Proteomes" id="UP001499954"/>
    </source>
</evidence>
<dbReference type="Gene3D" id="3.30.1330.40">
    <property type="entry name" value="RutC-like"/>
    <property type="match status" value="1"/>
</dbReference>
<evidence type="ECO:0008006" key="5">
    <source>
        <dbReference type="Google" id="ProtNLM"/>
    </source>
</evidence>